<evidence type="ECO:0000256" key="1">
    <source>
        <dbReference type="SAM" id="Phobius"/>
    </source>
</evidence>
<sequence length="129" mass="14672">MNHWDLFRLPVHFRGLLCLARLLPSPPSRRKAHFQGPESHQHLYTLRVSPLLKGRLLSHTRHLWVIPIFFVVVSGLSAVVAHYLARTCRLKRSQVNYATAASMFMNSNSLPVAIMQSLVVTVPILKWGP</sequence>
<organism evidence="2 3">
    <name type="scientific">Boletus reticuloceps</name>
    <dbReference type="NCBI Taxonomy" id="495285"/>
    <lineage>
        <taxon>Eukaryota</taxon>
        <taxon>Fungi</taxon>
        <taxon>Dikarya</taxon>
        <taxon>Basidiomycota</taxon>
        <taxon>Agaricomycotina</taxon>
        <taxon>Agaricomycetes</taxon>
        <taxon>Agaricomycetidae</taxon>
        <taxon>Boletales</taxon>
        <taxon>Boletineae</taxon>
        <taxon>Boletaceae</taxon>
        <taxon>Boletoideae</taxon>
        <taxon>Boletus</taxon>
    </lineage>
</organism>
<evidence type="ECO:0000313" key="3">
    <source>
        <dbReference type="Proteomes" id="UP000683000"/>
    </source>
</evidence>
<feature type="transmembrane region" description="Helical" evidence="1">
    <location>
        <begin position="63"/>
        <end position="85"/>
    </location>
</feature>
<dbReference type="PANTHER" id="PTHR31794:SF2">
    <property type="entry name" value="AUXIN EFFLUX TRANSPORTER FAMILY PROTEIN (EUROFUNG)"/>
    <property type="match status" value="1"/>
</dbReference>
<dbReference type="PANTHER" id="PTHR31794">
    <property type="entry name" value="AUXIN EFFLUX TRANSPORTER FAMILY PROTEIN (EUROFUNG)"/>
    <property type="match status" value="1"/>
</dbReference>
<evidence type="ECO:0000313" key="2">
    <source>
        <dbReference type="EMBL" id="KAG6370169.1"/>
    </source>
</evidence>
<dbReference type="EMBL" id="JAGFBS010000055">
    <property type="protein sequence ID" value="KAG6370169.1"/>
    <property type="molecule type" value="Genomic_DNA"/>
</dbReference>
<protein>
    <submittedName>
        <fullName evidence="2">Uncharacterized protein</fullName>
    </submittedName>
</protein>
<keyword evidence="1" id="KW-0812">Transmembrane</keyword>
<accession>A0A8I2YE30</accession>
<proteinExistence type="predicted"/>
<dbReference type="GO" id="GO:0005783">
    <property type="term" value="C:endoplasmic reticulum"/>
    <property type="evidence" value="ECO:0007669"/>
    <property type="project" value="TreeGrafter"/>
</dbReference>
<reference evidence="2" key="1">
    <citation type="submission" date="2021-03" db="EMBL/GenBank/DDBJ databases">
        <title>Evolutionary innovations through gain and loss of genes in the ectomycorrhizal Boletales.</title>
        <authorList>
            <person name="Wu G."/>
            <person name="Miyauchi S."/>
            <person name="Morin E."/>
            <person name="Yang Z.-L."/>
            <person name="Xu J."/>
            <person name="Martin F.M."/>
        </authorList>
    </citation>
    <scope>NUCLEOTIDE SEQUENCE</scope>
    <source>
        <strain evidence="2">BR01</strain>
    </source>
</reference>
<dbReference type="Proteomes" id="UP000683000">
    <property type="component" value="Unassembled WGS sequence"/>
</dbReference>
<keyword evidence="1" id="KW-0472">Membrane</keyword>
<dbReference type="AlphaFoldDB" id="A0A8I2YE30"/>
<dbReference type="OrthoDB" id="2499604at2759"/>
<keyword evidence="3" id="KW-1185">Reference proteome</keyword>
<name>A0A8I2YE30_9AGAM</name>
<keyword evidence="1" id="KW-1133">Transmembrane helix</keyword>
<comment type="caution">
    <text evidence="2">The sequence shown here is derived from an EMBL/GenBank/DDBJ whole genome shotgun (WGS) entry which is preliminary data.</text>
</comment>
<gene>
    <name evidence="2" type="ORF">JVT61DRAFT_12316</name>
</gene>